<evidence type="ECO:0000256" key="7">
    <source>
        <dbReference type="ARBA" id="ARBA00023136"/>
    </source>
</evidence>
<dbReference type="InterPro" id="IPR018303">
    <property type="entry name" value="ATPase_P-typ_P_site"/>
</dbReference>
<organism evidence="12 13">
    <name type="scientific">Mycetohabitans rhizoxinica</name>
    <dbReference type="NCBI Taxonomy" id="412963"/>
    <lineage>
        <taxon>Bacteria</taxon>
        <taxon>Pseudomonadati</taxon>
        <taxon>Pseudomonadota</taxon>
        <taxon>Betaproteobacteria</taxon>
        <taxon>Burkholderiales</taxon>
        <taxon>Burkholderiaceae</taxon>
        <taxon>Mycetohabitans</taxon>
    </lineage>
</organism>
<dbReference type="EMBL" id="CP062176">
    <property type="protein sequence ID" value="WXK39337.1"/>
    <property type="molecule type" value="Genomic_DNA"/>
</dbReference>
<dbReference type="Pfam" id="PF00702">
    <property type="entry name" value="Hydrolase"/>
    <property type="match status" value="1"/>
</dbReference>
<evidence type="ECO:0000256" key="8">
    <source>
        <dbReference type="ARBA" id="ARBA00039097"/>
    </source>
</evidence>
<dbReference type="NCBIfam" id="TIGR01494">
    <property type="entry name" value="ATPase_P-type"/>
    <property type="match status" value="2"/>
</dbReference>
<sequence>MPIRQFSSLSRIGQLDLEVALRCVLQHKSPEETSMADRYSARGTQATSVDIEHERRSQAPCQAPAATREHDTCCAGPHGSNLPHADSRHTDALAQAAYSPGAESSSAARAHNGGEMAATDTVRTRIHIRQMDCPTEETLIRSKLHKIVPAERLEFNLLQRILTVEHPSDALDDIVAALASLGFTPEVQPHDDTRTVPPPAPTHTARHWPLVAAGTAALAAETVTWLGAPGWITAALAALAVLGAGLRTYHKGWIAIRHGNLNINALMSVAVTGAFALGQWPEAAMVMVLFAIAERIEAGSLERARRAIERLVALAPDKATVQQADGSWRVVDARTVPTGARVRVKPGERIALDGCIVFGRSAVDQASITGESLPVDKQVGDMVYAGTLNASGSFDYRVTSPATQSTLARIVQAVEQAQASKAPIQRFVDRFARVYTPIVLALALLVAAVPPLLGQAAWTASVYKALVLLVIACPCALVISTPVTIVSALAVAARHGILVKGGRYLEQGHRLAWLALDKTGTLTVGRPQQTDFELCAAVDAARCRQLATSLAARSGHPISAAIVAAGAAGSQPLVVDDFGALPGRGVHGTIDGVRYWLGNRRLAETLGCCDAKLDAKLDSLERQGKTIVMLMDEHRVLALFALADTLKPTSREAVAQLHQLGVRTLILSGDNLHTVQTIAAQAGIDEVRGNQLPDDKRRAIESLAGAHHAVGMVGDGINDAPALARADIGFAMGALGAGAAIETADVALMDDDLRKIAVFVRLSKATRRILTQNIVVALGLKGAFLALTLAGYGTMWMAVFADVGASLLVVGNGLRLLRR</sequence>
<evidence type="ECO:0000256" key="5">
    <source>
        <dbReference type="ARBA" id="ARBA00022967"/>
    </source>
</evidence>
<dbReference type="SUPFAM" id="SSF81665">
    <property type="entry name" value="Calcium ATPase, transmembrane domain M"/>
    <property type="match status" value="1"/>
</dbReference>
<dbReference type="InterPro" id="IPR044492">
    <property type="entry name" value="P_typ_ATPase_HD_dom"/>
</dbReference>
<dbReference type="SUPFAM" id="SSF81653">
    <property type="entry name" value="Calcium ATPase, transduction domain A"/>
    <property type="match status" value="1"/>
</dbReference>
<dbReference type="EC" id="7.2.2.12" evidence="8"/>
<evidence type="ECO:0000259" key="11">
    <source>
        <dbReference type="Pfam" id="PF00122"/>
    </source>
</evidence>
<comment type="catalytic activity">
    <reaction evidence="9">
        <text>Zn(2+)(in) + ATP + H2O = Zn(2+)(out) + ADP + phosphate + H(+)</text>
        <dbReference type="Rhea" id="RHEA:20621"/>
        <dbReference type="ChEBI" id="CHEBI:15377"/>
        <dbReference type="ChEBI" id="CHEBI:15378"/>
        <dbReference type="ChEBI" id="CHEBI:29105"/>
        <dbReference type="ChEBI" id="CHEBI:30616"/>
        <dbReference type="ChEBI" id="CHEBI:43474"/>
        <dbReference type="ChEBI" id="CHEBI:456216"/>
        <dbReference type="EC" id="7.2.2.12"/>
    </reaction>
</comment>
<evidence type="ECO:0000313" key="13">
    <source>
        <dbReference type="Proteomes" id="UP001493153"/>
    </source>
</evidence>
<keyword evidence="10" id="KW-1003">Cell membrane</keyword>
<feature type="transmembrane region" description="Helical" evidence="10">
    <location>
        <begin position="796"/>
        <end position="817"/>
    </location>
</feature>
<dbReference type="InterPro" id="IPR036163">
    <property type="entry name" value="HMA_dom_sf"/>
</dbReference>
<dbReference type="NCBIfam" id="TIGR01525">
    <property type="entry name" value="ATPase-IB_hvy"/>
    <property type="match status" value="1"/>
</dbReference>
<evidence type="ECO:0000313" key="12">
    <source>
        <dbReference type="EMBL" id="WXK39337.1"/>
    </source>
</evidence>
<dbReference type="Proteomes" id="UP001493153">
    <property type="component" value="Chromosome"/>
</dbReference>
<keyword evidence="10" id="KW-0547">Nucleotide-binding</keyword>
<gene>
    <name evidence="12" type="ORF">IHE29_08675</name>
</gene>
<evidence type="ECO:0000256" key="10">
    <source>
        <dbReference type="RuleBase" id="RU362081"/>
    </source>
</evidence>
<evidence type="ECO:0000256" key="3">
    <source>
        <dbReference type="ARBA" id="ARBA00022692"/>
    </source>
</evidence>
<dbReference type="InterPro" id="IPR023298">
    <property type="entry name" value="ATPase_P-typ_TM_dom_sf"/>
</dbReference>
<feature type="transmembrane region" description="Helical" evidence="10">
    <location>
        <begin position="769"/>
        <end position="790"/>
    </location>
</feature>
<dbReference type="InterPro" id="IPR051014">
    <property type="entry name" value="Cation_Transport_ATPase_IB"/>
</dbReference>
<dbReference type="SFLD" id="SFLDS00003">
    <property type="entry name" value="Haloacid_Dehalogenase"/>
    <property type="match status" value="1"/>
</dbReference>
<dbReference type="SUPFAM" id="SSF56784">
    <property type="entry name" value="HAD-like"/>
    <property type="match status" value="1"/>
</dbReference>
<dbReference type="Pfam" id="PF00122">
    <property type="entry name" value="E1-E2_ATPase"/>
    <property type="match status" value="1"/>
</dbReference>
<dbReference type="InterPro" id="IPR059000">
    <property type="entry name" value="ATPase_P-type_domA"/>
</dbReference>
<dbReference type="InterPro" id="IPR023299">
    <property type="entry name" value="ATPase_P-typ_cyto_dom_N"/>
</dbReference>
<dbReference type="PANTHER" id="PTHR48085">
    <property type="entry name" value="CADMIUM/ZINC-TRANSPORTING ATPASE HMA2-RELATED"/>
    <property type="match status" value="1"/>
</dbReference>
<comment type="subcellular location">
    <subcellularLocation>
        <location evidence="10">Cell membrane</location>
    </subcellularLocation>
    <subcellularLocation>
        <location evidence="1">Membrane</location>
    </subcellularLocation>
</comment>
<dbReference type="InterPro" id="IPR001757">
    <property type="entry name" value="P_typ_ATPase"/>
</dbReference>
<keyword evidence="4 10" id="KW-0479">Metal-binding</keyword>
<feature type="transmembrane region" description="Helical" evidence="10">
    <location>
        <begin position="230"/>
        <end position="249"/>
    </location>
</feature>
<dbReference type="PROSITE" id="PS00154">
    <property type="entry name" value="ATPASE_E1_E2"/>
    <property type="match status" value="1"/>
</dbReference>
<name>A0ABZ2PWV0_9BURK</name>
<dbReference type="InterPro" id="IPR023214">
    <property type="entry name" value="HAD_sf"/>
</dbReference>
<dbReference type="SFLD" id="SFLDG00002">
    <property type="entry name" value="C1.7:_P-type_atpase_like"/>
    <property type="match status" value="1"/>
</dbReference>
<keyword evidence="7 10" id="KW-0472">Membrane</keyword>
<dbReference type="InterPro" id="IPR008250">
    <property type="entry name" value="ATPase_P-typ_transduc_dom_A_sf"/>
</dbReference>
<accession>A0ABZ2PWV0</accession>
<evidence type="ECO:0000256" key="1">
    <source>
        <dbReference type="ARBA" id="ARBA00004370"/>
    </source>
</evidence>
<comment type="similarity">
    <text evidence="2 10">Belongs to the cation transport ATPase (P-type) (TC 3.A.3) family. Type IB subfamily.</text>
</comment>
<dbReference type="InterPro" id="IPR027256">
    <property type="entry name" value="P-typ_ATPase_IB"/>
</dbReference>
<dbReference type="SUPFAM" id="SSF55008">
    <property type="entry name" value="HMA, heavy metal-associated domain"/>
    <property type="match status" value="1"/>
</dbReference>
<proteinExistence type="inferred from homology"/>
<dbReference type="PRINTS" id="PR00119">
    <property type="entry name" value="CATATPASE"/>
</dbReference>
<protein>
    <recommendedName>
        <fullName evidence="8">P-type Zn(2+) transporter</fullName>
        <ecNumber evidence="8">7.2.2.12</ecNumber>
    </recommendedName>
</protein>
<dbReference type="Gene3D" id="2.70.150.10">
    <property type="entry name" value="Calcium-transporting ATPase, cytoplasmic transduction domain A"/>
    <property type="match status" value="1"/>
</dbReference>
<keyword evidence="13" id="KW-1185">Reference proteome</keyword>
<keyword evidence="6 10" id="KW-1133">Transmembrane helix</keyword>
<feature type="domain" description="P-type ATPase A" evidence="11">
    <location>
        <begin position="314"/>
        <end position="415"/>
    </location>
</feature>
<feature type="transmembrane region" description="Helical" evidence="10">
    <location>
        <begin position="465"/>
        <end position="493"/>
    </location>
</feature>
<evidence type="ECO:0000256" key="2">
    <source>
        <dbReference type="ARBA" id="ARBA00006024"/>
    </source>
</evidence>
<dbReference type="Gene3D" id="3.40.1110.10">
    <property type="entry name" value="Calcium-transporting ATPase, cytoplasmic domain N"/>
    <property type="match status" value="1"/>
</dbReference>
<dbReference type="Gene3D" id="3.40.50.1000">
    <property type="entry name" value="HAD superfamily/HAD-like"/>
    <property type="match status" value="1"/>
</dbReference>
<feature type="transmembrane region" description="Helical" evidence="10">
    <location>
        <begin position="434"/>
        <end position="453"/>
    </location>
</feature>
<dbReference type="PANTHER" id="PTHR48085:SF5">
    <property type="entry name" value="CADMIUM_ZINC-TRANSPORTING ATPASE HMA4-RELATED"/>
    <property type="match status" value="1"/>
</dbReference>
<keyword evidence="3 10" id="KW-0812">Transmembrane</keyword>
<dbReference type="SFLD" id="SFLDF00027">
    <property type="entry name" value="p-type_atpase"/>
    <property type="match status" value="1"/>
</dbReference>
<keyword evidence="10" id="KW-0067">ATP-binding</keyword>
<keyword evidence="5" id="KW-1278">Translocase</keyword>
<evidence type="ECO:0000256" key="6">
    <source>
        <dbReference type="ARBA" id="ARBA00022989"/>
    </source>
</evidence>
<dbReference type="InterPro" id="IPR036412">
    <property type="entry name" value="HAD-like_sf"/>
</dbReference>
<reference evidence="12 13" key="1">
    <citation type="submission" date="2020-09" db="EMBL/GenBank/DDBJ databases">
        <title>Genome sequences of Mycetohabitans spp.</title>
        <authorList>
            <person name="Carter M.E."/>
            <person name="Carpenter S.C.D."/>
            <person name="Bogdanove A.J."/>
        </authorList>
    </citation>
    <scope>NUCLEOTIDE SEQUENCE [LARGE SCALE GENOMIC DNA]</scope>
    <source>
        <strain evidence="12 13">B12</strain>
    </source>
</reference>
<evidence type="ECO:0000256" key="9">
    <source>
        <dbReference type="ARBA" id="ARBA00047308"/>
    </source>
</evidence>
<evidence type="ECO:0000256" key="4">
    <source>
        <dbReference type="ARBA" id="ARBA00022723"/>
    </source>
</evidence>